<dbReference type="KEGG" id="nve:5520064"/>
<dbReference type="STRING" id="45351.A7RL21"/>
<dbReference type="FunFam" id="1.20.120.350:FF:000081">
    <property type="entry name" value="Predicted protein"/>
    <property type="match status" value="1"/>
</dbReference>
<dbReference type="Proteomes" id="UP000001593">
    <property type="component" value="Unassembled WGS sequence"/>
</dbReference>
<feature type="transmembrane region" description="Helical" evidence="13">
    <location>
        <begin position="290"/>
        <end position="311"/>
    </location>
</feature>
<feature type="transmembrane region" description="Helical" evidence="13">
    <location>
        <begin position="343"/>
        <end position="364"/>
    </location>
</feature>
<evidence type="ECO:0000256" key="4">
    <source>
        <dbReference type="ARBA" id="ARBA00022692"/>
    </source>
</evidence>
<keyword evidence="17" id="KW-1185">Reference proteome</keyword>
<dbReference type="eggNOG" id="KOG1545">
    <property type="taxonomic scope" value="Eukaryota"/>
</dbReference>
<dbReference type="SUPFAM" id="SSF54695">
    <property type="entry name" value="POZ domain"/>
    <property type="match status" value="1"/>
</dbReference>
<feature type="transmembrane region" description="Helical" evidence="13">
    <location>
        <begin position="376"/>
        <end position="396"/>
    </location>
</feature>
<keyword evidence="5" id="KW-0631">Potassium channel</keyword>
<evidence type="ECO:0008006" key="18">
    <source>
        <dbReference type="Google" id="ProtNLM"/>
    </source>
</evidence>
<keyword evidence="7" id="KW-0630">Potassium</keyword>
<proteinExistence type="predicted"/>
<dbReference type="InterPro" id="IPR005821">
    <property type="entry name" value="Ion_trans_dom"/>
</dbReference>
<dbReference type="PANTHER" id="PTHR11537">
    <property type="entry name" value="VOLTAGE-GATED POTASSIUM CHANNEL"/>
    <property type="match status" value="1"/>
</dbReference>
<evidence type="ECO:0000256" key="9">
    <source>
        <dbReference type="ARBA" id="ARBA00023065"/>
    </source>
</evidence>
<dbReference type="GO" id="GO:0071805">
    <property type="term" value="P:potassium ion transmembrane transport"/>
    <property type="evidence" value="ECO:0000318"/>
    <property type="project" value="GO_Central"/>
</dbReference>
<keyword evidence="6" id="KW-0851">Voltage-gated channel</keyword>
<dbReference type="FunFam" id="3.30.710.10:FF:000284">
    <property type="entry name" value="Predicted protein"/>
    <property type="match status" value="1"/>
</dbReference>
<dbReference type="AlphaFoldDB" id="A7RL21"/>
<protein>
    <recommendedName>
        <fullName evidence="18">Potassium channel</fullName>
    </recommendedName>
</protein>
<dbReference type="Gene3D" id="1.10.287.70">
    <property type="match status" value="1"/>
</dbReference>
<evidence type="ECO:0000256" key="5">
    <source>
        <dbReference type="ARBA" id="ARBA00022826"/>
    </source>
</evidence>
<dbReference type="InterPro" id="IPR028325">
    <property type="entry name" value="VG_K_chnl"/>
</dbReference>
<evidence type="ECO:0000256" key="11">
    <source>
        <dbReference type="ARBA" id="ARBA00023303"/>
    </source>
</evidence>
<sequence length="417" mass="47447">MLHQLYSEGSCSRYSPTQRQKKRPSSSTLSELKLPHPRPSINHRSCSFAESTRKEKKVRVNVSGKKYELSLLELSKYPDSLLSNPLLSGKYYDNKTKEYFFDRSRVVFDCIYNFYHSKGEISLPKDYPEQLLADELHFFGLFTHLKEKDKENLVLPTLLEKEIPSPKNMLQRKIWQMLENPESSLHATIICITTLLVILLSIAVLCVDTLLIPPVPPGEEKAGQTNSTINWTAGVTPEQEHLNDILFTIETCCVAYFTTELVLRFLVSPTKLLFFRSVLNLIDVLAVAPYYAMLIIEVGLSSTGAAALRIFRLSRVFRVLKVSRYVSGMEVLTKTMRAAIYDVWMVVFLTMIGTTLFASCVYYFEQFGDPDTDFESIPMSIWWAIITISTVGYGDLAPRTLCELNLIIILDLVGLCN</sequence>
<dbReference type="Gene3D" id="3.30.710.10">
    <property type="entry name" value="Potassium Channel Kv1.1, Chain A"/>
    <property type="match status" value="1"/>
</dbReference>
<evidence type="ECO:0000256" key="12">
    <source>
        <dbReference type="SAM" id="MobiDB-lite"/>
    </source>
</evidence>
<feature type="domain" description="Ion transport" evidence="14">
    <location>
        <begin position="190"/>
        <end position="404"/>
    </location>
</feature>
<keyword evidence="9" id="KW-0406">Ion transport</keyword>
<dbReference type="GO" id="GO:0008076">
    <property type="term" value="C:voltage-gated potassium channel complex"/>
    <property type="evidence" value="ECO:0000318"/>
    <property type="project" value="GO_Central"/>
</dbReference>
<dbReference type="Gene3D" id="1.20.120.350">
    <property type="entry name" value="Voltage-gated potassium channels. Chain C"/>
    <property type="match status" value="1"/>
</dbReference>
<organism evidence="16 17">
    <name type="scientific">Nematostella vectensis</name>
    <name type="common">Starlet sea anemone</name>
    <dbReference type="NCBI Taxonomy" id="45351"/>
    <lineage>
        <taxon>Eukaryota</taxon>
        <taxon>Metazoa</taxon>
        <taxon>Cnidaria</taxon>
        <taxon>Anthozoa</taxon>
        <taxon>Hexacorallia</taxon>
        <taxon>Actiniaria</taxon>
        <taxon>Edwardsiidae</taxon>
        <taxon>Nematostella</taxon>
    </lineage>
</organism>
<feature type="domain" description="Potassium channel tetramerisation-type BTB" evidence="15">
    <location>
        <begin position="58"/>
        <end position="143"/>
    </location>
</feature>
<dbReference type="InterPro" id="IPR027359">
    <property type="entry name" value="Volt_channel_dom_sf"/>
</dbReference>
<keyword evidence="2" id="KW-0813">Transport</keyword>
<dbReference type="SUPFAM" id="SSF81324">
    <property type="entry name" value="Voltage-gated potassium channels"/>
    <property type="match status" value="1"/>
</dbReference>
<accession>A7RL21</accession>
<dbReference type="OrthoDB" id="415460at2759"/>
<dbReference type="InterPro" id="IPR003131">
    <property type="entry name" value="T1-type_BTB"/>
</dbReference>
<dbReference type="PhylomeDB" id="A7RL21"/>
<dbReference type="HOGENOM" id="CLU_011722_4_0_1"/>
<dbReference type="Pfam" id="PF00520">
    <property type="entry name" value="Ion_trans"/>
    <property type="match status" value="1"/>
</dbReference>
<comment type="subcellular location">
    <subcellularLocation>
        <location evidence="1">Membrane</location>
        <topology evidence="1">Multi-pass membrane protein</topology>
    </subcellularLocation>
</comment>
<dbReference type="OMA" id="WEICESP"/>
<feature type="transmembrane region" description="Helical" evidence="13">
    <location>
        <begin position="187"/>
        <end position="212"/>
    </location>
</feature>
<name>A7RL21_NEMVE</name>
<dbReference type="PRINTS" id="PR00169">
    <property type="entry name" value="KCHANNEL"/>
</dbReference>
<dbReference type="InParanoid" id="A7RL21"/>
<keyword evidence="3" id="KW-0633">Potassium transport</keyword>
<evidence type="ECO:0000313" key="16">
    <source>
        <dbReference type="EMBL" id="EDO47861.1"/>
    </source>
</evidence>
<gene>
    <name evidence="16" type="ORF">NEMVEDRAFT_v1g198653</name>
</gene>
<evidence type="ECO:0000256" key="1">
    <source>
        <dbReference type="ARBA" id="ARBA00004141"/>
    </source>
</evidence>
<evidence type="ECO:0000256" key="8">
    <source>
        <dbReference type="ARBA" id="ARBA00022989"/>
    </source>
</evidence>
<evidence type="ECO:0000256" key="2">
    <source>
        <dbReference type="ARBA" id="ARBA00022448"/>
    </source>
</evidence>
<evidence type="ECO:0000256" key="6">
    <source>
        <dbReference type="ARBA" id="ARBA00022882"/>
    </source>
</evidence>
<evidence type="ECO:0000313" key="17">
    <source>
        <dbReference type="Proteomes" id="UP000001593"/>
    </source>
</evidence>
<keyword evidence="8 13" id="KW-1133">Transmembrane helix</keyword>
<dbReference type="InterPro" id="IPR011333">
    <property type="entry name" value="SKP1/BTB/POZ_sf"/>
</dbReference>
<evidence type="ECO:0000256" key="7">
    <source>
        <dbReference type="ARBA" id="ARBA00022958"/>
    </source>
</evidence>
<keyword evidence="4 13" id="KW-0812">Transmembrane</keyword>
<evidence type="ECO:0000256" key="3">
    <source>
        <dbReference type="ARBA" id="ARBA00022538"/>
    </source>
</evidence>
<dbReference type="GO" id="GO:0005251">
    <property type="term" value="F:delayed rectifier potassium channel activity"/>
    <property type="evidence" value="ECO:0000318"/>
    <property type="project" value="GO_Central"/>
</dbReference>
<dbReference type="GO" id="GO:0051260">
    <property type="term" value="P:protein homooligomerization"/>
    <property type="evidence" value="ECO:0007669"/>
    <property type="project" value="InterPro"/>
</dbReference>
<dbReference type="PANTHER" id="PTHR11537:SF113">
    <property type="entry name" value="POTASSIUM VOLTAGE-GATED CHANNEL PROTEIN SHAKER"/>
    <property type="match status" value="1"/>
</dbReference>
<keyword evidence="11" id="KW-0407">Ion channel</keyword>
<evidence type="ECO:0000259" key="15">
    <source>
        <dbReference type="Pfam" id="PF02214"/>
    </source>
</evidence>
<evidence type="ECO:0000256" key="13">
    <source>
        <dbReference type="SAM" id="Phobius"/>
    </source>
</evidence>
<keyword evidence="10 13" id="KW-0472">Membrane</keyword>
<feature type="compositionally biased region" description="Polar residues" evidence="12">
    <location>
        <begin position="7"/>
        <end position="18"/>
    </location>
</feature>
<dbReference type="GO" id="GO:0016020">
    <property type="term" value="C:membrane"/>
    <property type="evidence" value="ECO:0000318"/>
    <property type="project" value="GO_Central"/>
</dbReference>
<feature type="region of interest" description="Disordered" evidence="12">
    <location>
        <begin position="1"/>
        <end position="41"/>
    </location>
</feature>
<evidence type="ECO:0000259" key="14">
    <source>
        <dbReference type="Pfam" id="PF00520"/>
    </source>
</evidence>
<dbReference type="EMBL" id="DS469517">
    <property type="protein sequence ID" value="EDO47861.1"/>
    <property type="molecule type" value="Genomic_DNA"/>
</dbReference>
<evidence type="ECO:0000256" key="10">
    <source>
        <dbReference type="ARBA" id="ARBA00023136"/>
    </source>
</evidence>
<dbReference type="Pfam" id="PF02214">
    <property type="entry name" value="BTB_2"/>
    <property type="match status" value="1"/>
</dbReference>
<reference evidence="16 17" key="1">
    <citation type="journal article" date="2007" name="Science">
        <title>Sea anemone genome reveals ancestral eumetazoan gene repertoire and genomic organization.</title>
        <authorList>
            <person name="Putnam N.H."/>
            <person name="Srivastava M."/>
            <person name="Hellsten U."/>
            <person name="Dirks B."/>
            <person name="Chapman J."/>
            <person name="Salamov A."/>
            <person name="Terry A."/>
            <person name="Shapiro H."/>
            <person name="Lindquist E."/>
            <person name="Kapitonov V.V."/>
            <person name="Jurka J."/>
            <person name="Genikhovich G."/>
            <person name="Grigoriev I.V."/>
            <person name="Lucas S.M."/>
            <person name="Steele R.E."/>
            <person name="Finnerty J.R."/>
            <person name="Technau U."/>
            <person name="Martindale M.Q."/>
            <person name="Rokhsar D.S."/>
        </authorList>
    </citation>
    <scope>NUCLEOTIDE SEQUENCE [LARGE SCALE GENOMIC DNA]</scope>
    <source>
        <strain evidence="17">CH2 X CH6</strain>
    </source>
</reference>
<dbReference type="GO" id="GO:0001508">
    <property type="term" value="P:action potential"/>
    <property type="evidence" value="ECO:0000318"/>
    <property type="project" value="GO_Central"/>
</dbReference>